<evidence type="ECO:0000313" key="3">
    <source>
        <dbReference type="Proteomes" id="UP000075321"/>
    </source>
</evidence>
<dbReference type="Gene3D" id="3.50.50.60">
    <property type="entry name" value="FAD/NAD(P)-binding domain"/>
    <property type="match status" value="1"/>
</dbReference>
<dbReference type="Pfam" id="PF01593">
    <property type="entry name" value="Amino_oxidase"/>
    <property type="match status" value="1"/>
</dbReference>
<dbReference type="PANTHER" id="PTHR42841">
    <property type="entry name" value="AMINE OXIDASE"/>
    <property type="match status" value="1"/>
</dbReference>
<evidence type="ECO:0000259" key="1">
    <source>
        <dbReference type="Pfam" id="PF01593"/>
    </source>
</evidence>
<dbReference type="AlphaFoldDB" id="A0A151AE85"/>
<dbReference type="InterPro" id="IPR036188">
    <property type="entry name" value="FAD/NAD-bd_sf"/>
</dbReference>
<dbReference type="EC" id="5.3.1.29" evidence="2"/>
<keyword evidence="2" id="KW-0413">Isomerase</keyword>
<gene>
    <name evidence="2" type="ORF">HAPAU_26220</name>
</gene>
<name>A0A151AE85_9EURY</name>
<comment type="caution">
    <text evidence="2">The sequence shown here is derived from an EMBL/GenBank/DDBJ whole genome shotgun (WGS) entry which is preliminary data.</text>
</comment>
<evidence type="ECO:0000313" key="2">
    <source>
        <dbReference type="EMBL" id="KYH25943.1"/>
    </source>
</evidence>
<dbReference type="OrthoDB" id="202781at2157"/>
<protein>
    <submittedName>
        <fullName evidence="2">Putative thiazole biosynthetic enzyme</fullName>
        <ecNumber evidence="2">5.3.1.29</ecNumber>
    </submittedName>
</protein>
<dbReference type="Proteomes" id="UP000075321">
    <property type="component" value="Unassembled WGS sequence"/>
</dbReference>
<feature type="domain" description="Amine oxidase" evidence="1">
    <location>
        <begin position="10"/>
        <end position="412"/>
    </location>
</feature>
<dbReference type="PATRIC" id="fig|1008153.3.peg.2675"/>
<reference evidence="2 3" key="1">
    <citation type="submission" date="2016-02" db="EMBL/GenBank/DDBJ databases">
        <title>Genome sequence of Halalkalicoccus paucihalophilus DSM 24557.</title>
        <authorList>
            <person name="Poehlein A."/>
            <person name="Daniel R."/>
        </authorList>
    </citation>
    <scope>NUCLEOTIDE SEQUENCE [LARGE SCALE GENOMIC DNA]</scope>
    <source>
        <strain evidence="2 3">DSM 24557</strain>
    </source>
</reference>
<dbReference type="SUPFAM" id="SSF51905">
    <property type="entry name" value="FAD/NAD(P)-binding domain"/>
    <property type="match status" value="1"/>
</dbReference>
<organism evidence="2 3">
    <name type="scientific">Halalkalicoccus paucihalophilus</name>
    <dbReference type="NCBI Taxonomy" id="1008153"/>
    <lineage>
        <taxon>Archaea</taxon>
        <taxon>Methanobacteriati</taxon>
        <taxon>Methanobacteriota</taxon>
        <taxon>Stenosarchaea group</taxon>
        <taxon>Halobacteria</taxon>
        <taxon>Halobacteriales</taxon>
        <taxon>Halococcaceae</taxon>
        <taxon>Halalkalicoccus</taxon>
    </lineage>
</organism>
<dbReference type="PRINTS" id="PR00419">
    <property type="entry name" value="ADXRDTASE"/>
</dbReference>
<dbReference type="EMBL" id="LTAZ01000005">
    <property type="protein sequence ID" value="KYH25943.1"/>
    <property type="molecule type" value="Genomic_DNA"/>
</dbReference>
<dbReference type="GO" id="GO:0043917">
    <property type="term" value="F:ribose 1,5-bisphosphate isomerase activity"/>
    <property type="evidence" value="ECO:0007669"/>
    <property type="project" value="UniProtKB-EC"/>
</dbReference>
<sequence>MNVVVVGGGLAGLVCAHRLASDGADVTLFEREPEVGGRVRSIHENGFTFDRGFQVLFTAYPAAKRELDYDALDLRYFTPGACLARPGKRSVLSDPLRDPRSLVESAFNDEITLGDKLRTLALRRRLSSVDPEELFSGGDQTIRAALLERGFSEEFIEHFAAPFYGGTTLDRSLSSSAATFAYTFAMLSRGRIAVPARGMGAIPEQLADAARTAGARIETDREVDALEETTVSASGESLGVDAVVVATDPKRARELTNLASIPTEARGCVTQWYTLSGDLDVGKRLILDAAGEADAPNQVIPHTAVAPEYAPAGETLLSATFLGEPEADDATLAERTRETLDSWYPERSVNSLSLLHTDRLPFAQFAQPPGFYTDLPDVRDPEGAVYLAGDYTQWSSIQGAMESGRVAAEAVLEDAA</sequence>
<proteinExistence type="predicted"/>
<dbReference type="InterPro" id="IPR002937">
    <property type="entry name" value="Amino_oxidase"/>
</dbReference>
<accession>A0A151AE85</accession>
<dbReference type="RefSeq" id="WP_066383121.1">
    <property type="nucleotide sequence ID" value="NZ_LTAZ01000005.1"/>
</dbReference>
<dbReference type="GO" id="GO:0016491">
    <property type="term" value="F:oxidoreductase activity"/>
    <property type="evidence" value="ECO:0007669"/>
    <property type="project" value="InterPro"/>
</dbReference>
<keyword evidence="3" id="KW-1185">Reference proteome</keyword>